<name>A0ABY9MQ53_9GAMM</name>
<organism evidence="2 3">
    <name type="scientific">Thiothrix lacustris</name>
    <dbReference type="NCBI Taxonomy" id="525917"/>
    <lineage>
        <taxon>Bacteria</taxon>
        <taxon>Pseudomonadati</taxon>
        <taxon>Pseudomonadota</taxon>
        <taxon>Gammaproteobacteria</taxon>
        <taxon>Thiotrichales</taxon>
        <taxon>Thiotrichaceae</taxon>
        <taxon>Thiothrix</taxon>
    </lineage>
</organism>
<evidence type="ECO:0000256" key="1">
    <source>
        <dbReference type="SAM" id="SignalP"/>
    </source>
</evidence>
<accession>A0ABY9MQ53</accession>
<keyword evidence="1" id="KW-0732">Signal</keyword>
<keyword evidence="3" id="KW-1185">Reference proteome</keyword>
<evidence type="ECO:0008006" key="4">
    <source>
        <dbReference type="Google" id="ProtNLM"/>
    </source>
</evidence>
<sequence length="120" mass="14050">MMAKGLMLLAMAFCVTACSTPTSSLPYESIRLIAKPFALRPNEIRNDMLLEQRLCANSNLLMRDCETVVRSESHLKERWQDNVRGNLYDNLSDKLFAKSGLSHKTHWRLKRDRVEWQYKF</sequence>
<dbReference type="RefSeq" id="WP_308895316.1">
    <property type="nucleotide sequence ID" value="NZ_CP133218.1"/>
</dbReference>
<proteinExistence type="predicted"/>
<protein>
    <recommendedName>
        <fullName evidence="4">Lipoprotein</fullName>
    </recommendedName>
</protein>
<dbReference type="Proteomes" id="UP001236657">
    <property type="component" value="Chromosome"/>
</dbReference>
<reference evidence="2 3" key="1">
    <citation type="submission" date="2023-08" db="EMBL/GenBank/DDBJ databases">
        <title>New molecular markers tilS and rpoB for phylogenetic and monitoring studies of the genus Thiothrix biodiversity.</title>
        <authorList>
            <person name="Ravin N.V."/>
            <person name="Smolyakov D."/>
            <person name="Markov N.D."/>
            <person name="Beletsky A.V."/>
            <person name="Mardanov A.V."/>
            <person name="Rudenko T.S."/>
            <person name="Grabovich M.Y."/>
        </authorList>
    </citation>
    <scope>NUCLEOTIDE SEQUENCE [LARGE SCALE GENOMIC DNA]</scope>
    <source>
        <strain evidence="2 3">MK1</strain>
    </source>
</reference>
<evidence type="ECO:0000313" key="2">
    <source>
        <dbReference type="EMBL" id="WML90764.1"/>
    </source>
</evidence>
<gene>
    <name evidence="2" type="ORF">RCF98_00070</name>
</gene>
<evidence type="ECO:0000313" key="3">
    <source>
        <dbReference type="Proteomes" id="UP001236657"/>
    </source>
</evidence>
<dbReference type="EMBL" id="CP133218">
    <property type="protein sequence ID" value="WML90764.1"/>
    <property type="molecule type" value="Genomic_DNA"/>
</dbReference>
<feature type="signal peptide" evidence="1">
    <location>
        <begin position="1"/>
        <end position="17"/>
    </location>
</feature>
<feature type="chain" id="PRO_5047470813" description="Lipoprotein" evidence="1">
    <location>
        <begin position="18"/>
        <end position="120"/>
    </location>
</feature>